<evidence type="ECO:0000256" key="3">
    <source>
        <dbReference type="ARBA" id="ARBA00022475"/>
    </source>
</evidence>
<evidence type="ECO:0000256" key="1">
    <source>
        <dbReference type="ARBA" id="ARBA00004651"/>
    </source>
</evidence>
<keyword evidence="3" id="KW-1003">Cell membrane</keyword>
<accession>A0A085U0E1</accession>
<sequence length="281" mass="30086">MERQSRTFSVFVHVMALLVALIILAPLAWLFIMSISSNADLSAKPLHWWPEHFDLSRYVTLLSRQENSAGAAFLASLFNSLKVASMATLAALGVGIPAGWAASRNPRLGWSLGLVVGTYMLPPVALSVPLYLILAKFGLLNKVFGLALVYLSILAPFVTWLLKSGFDPIPRELEQAASMDGARLDQLLRIVILPLALPVIATALIFAFLLAWDEFFYALLFTSTQDAKTLPVAIADLAGGRVSDYGLIATAGVLAALPPVAIGILMQRALISGLTNGGVKG</sequence>
<keyword evidence="4 7" id="KW-0812">Transmembrane</keyword>
<name>A0A085U0E1_9RHOB</name>
<keyword evidence="6 7" id="KW-0472">Membrane</keyword>
<evidence type="ECO:0000256" key="5">
    <source>
        <dbReference type="ARBA" id="ARBA00022989"/>
    </source>
</evidence>
<dbReference type="OrthoDB" id="9815445at2"/>
<dbReference type="AlphaFoldDB" id="A0A085U0E1"/>
<dbReference type="PANTHER" id="PTHR32243">
    <property type="entry name" value="MALTOSE TRANSPORT SYSTEM PERMEASE-RELATED"/>
    <property type="match status" value="1"/>
</dbReference>
<dbReference type="eggNOG" id="COG0395">
    <property type="taxonomic scope" value="Bacteria"/>
</dbReference>
<comment type="caution">
    <text evidence="9">The sequence shown here is derived from an EMBL/GenBank/DDBJ whole genome shotgun (WGS) entry which is preliminary data.</text>
</comment>
<protein>
    <submittedName>
        <fullName evidence="9">Sugar ABC transporter permease</fullName>
    </submittedName>
</protein>
<evidence type="ECO:0000256" key="7">
    <source>
        <dbReference type="RuleBase" id="RU363032"/>
    </source>
</evidence>
<dbReference type="Proteomes" id="UP000028607">
    <property type="component" value="Unassembled WGS sequence"/>
</dbReference>
<dbReference type="InterPro" id="IPR035906">
    <property type="entry name" value="MetI-like_sf"/>
</dbReference>
<keyword evidence="10" id="KW-1185">Reference proteome</keyword>
<evidence type="ECO:0000313" key="9">
    <source>
        <dbReference type="EMBL" id="KFE36438.1"/>
    </source>
</evidence>
<feature type="transmembrane region" description="Helical" evidence="7">
    <location>
        <begin position="245"/>
        <end position="266"/>
    </location>
</feature>
<feature type="domain" description="ABC transmembrane type-1" evidence="8">
    <location>
        <begin position="77"/>
        <end position="266"/>
    </location>
</feature>
<reference evidence="9 10" key="2">
    <citation type="journal article" date="2015" name="Antonie Van Leeuwenhoek">
        <title>Thioclava indica sp. nov., isolated from surface seawater of the Indian Ocean.</title>
        <authorList>
            <person name="Liu Y."/>
            <person name="Lai Q."/>
            <person name="Du J."/>
            <person name="Xu H."/>
            <person name="Jiang L."/>
            <person name="Shao Z."/>
        </authorList>
    </citation>
    <scope>NUCLEOTIDE SEQUENCE [LARGE SCALE GENOMIC DNA]</scope>
    <source>
        <strain evidence="9 10">13D2W-2</strain>
    </source>
</reference>
<evidence type="ECO:0000256" key="2">
    <source>
        <dbReference type="ARBA" id="ARBA00022448"/>
    </source>
</evidence>
<evidence type="ECO:0000256" key="4">
    <source>
        <dbReference type="ARBA" id="ARBA00022692"/>
    </source>
</evidence>
<dbReference type="GO" id="GO:0005886">
    <property type="term" value="C:plasma membrane"/>
    <property type="evidence" value="ECO:0007669"/>
    <property type="project" value="UniProtKB-SubCell"/>
</dbReference>
<dbReference type="InterPro" id="IPR000515">
    <property type="entry name" value="MetI-like"/>
</dbReference>
<keyword evidence="5 7" id="KW-1133">Transmembrane helix</keyword>
<dbReference type="EMBL" id="AQRC01000002">
    <property type="protein sequence ID" value="KFE36438.1"/>
    <property type="molecule type" value="Genomic_DNA"/>
</dbReference>
<dbReference type="Pfam" id="PF00528">
    <property type="entry name" value="BPD_transp_1"/>
    <property type="match status" value="1"/>
</dbReference>
<feature type="transmembrane region" description="Helical" evidence="7">
    <location>
        <begin position="114"/>
        <end position="134"/>
    </location>
</feature>
<reference evidence="10" key="1">
    <citation type="submission" date="2013-04" db="EMBL/GenBank/DDBJ databases">
        <title>Thioclava sp. 13D2W-2 Genome Sequencing.</title>
        <authorList>
            <person name="Lai Q."/>
            <person name="Li G."/>
            <person name="Shao Z."/>
        </authorList>
    </citation>
    <scope>NUCLEOTIDE SEQUENCE [LARGE SCALE GENOMIC DNA]</scope>
    <source>
        <strain evidence="10">13D2W-2</strain>
    </source>
</reference>
<evidence type="ECO:0000256" key="6">
    <source>
        <dbReference type="ARBA" id="ARBA00023136"/>
    </source>
</evidence>
<comment type="subcellular location">
    <subcellularLocation>
        <location evidence="1 7">Cell membrane</location>
        <topology evidence="1 7">Multi-pass membrane protein</topology>
    </subcellularLocation>
</comment>
<evidence type="ECO:0000259" key="8">
    <source>
        <dbReference type="PROSITE" id="PS50928"/>
    </source>
</evidence>
<dbReference type="PANTHER" id="PTHR32243:SF18">
    <property type="entry name" value="INNER MEMBRANE ABC TRANSPORTER PERMEASE PROTEIN YCJP"/>
    <property type="match status" value="1"/>
</dbReference>
<dbReference type="STRING" id="1317124.DW2_03979"/>
<gene>
    <name evidence="9" type="ORF">DW2_03979</name>
</gene>
<evidence type="ECO:0000313" key="10">
    <source>
        <dbReference type="Proteomes" id="UP000028607"/>
    </source>
</evidence>
<feature type="transmembrane region" description="Helical" evidence="7">
    <location>
        <begin position="12"/>
        <end position="32"/>
    </location>
</feature>
<dbReference type="CDD" id="cd06261">
    <property type="entry name" value="TM_PBP2"/>
    <property type="match status" value="1"/>
</dbReference>
<proteinExistence type="inferred from homology"/>
<dbReference type="InterPro" id="IPR050901">
    <property type="entry name" value="BP-dep_ABC_trans_perm"/>
</dbReference>
<feature type="transmembrane region" description="Helical" evidence="7">
    <location>
        <begin position="187"/>
        <end position="212"/>
    </location>
</feature>
<dbReference type="GO" id="GO:0055085">
    <property type="term" value="P:transmembrane transport"/>
    <property type="evidence" value="ECO:0007669"/>
    <property type="project" value="InterPro"/>
</dbReference>
<feature type="transmembrane region" description="Helical" evidence="7">
    <location>
        <begin position="83"/>
        <end position="102"/>
    </location>
</feature>
<organism evidence="9 10">
    <name type="scientific">Thioclava atlantica</name>
    <dbReference type="NCBI Taxonomy" id="1317124"/>
    <lineage>
        <taxon>Bacteria</taxon>
        <taxon>Pseudomonadati</taxon>
        <taxon>Pseudomonadota</taxon>
        <taxon>Alphaproteobacteria</taxon>
        <taxon>Rhodobacterales</taxon>
        <taxon>Paracoccaceae</taxon>
        <taxon>Thioclava</taxon>
    </lineage>
</organism>
<comment type="similarity">
    <text evidence="7">Belongs to the binding-protein-dependent transport system permease family.</text>
</comment>
<dbReference type="PROSITE" id="PS50928">
    <property type="entry name" value="ABC_TM1"/>
    <property type="match status" value="1"/>
</dbReference>
<dbReference type="SUPFAM" id="SSF161098">
    <property type="entry name" value="MetI-like"/>
    <property type="match status" value="1"/>
</dbReference>
<dbReference type="PATRIC" id="fig|1317124.6.peg.807"/>
<dbReference type="RefSeq" id="WP_038143953.1">
    <property type="nucleotide sequence ID" value="NZ_AQRC01000002.1"/>
</dbReference>
<keyword evidence="2 7" id="KW-0813">Transport</keyword>
<feature type="transmembrane region" description="Helical" evidence="7">
    <location>
        <begin position="146"/>
        <end position="166"/>
    </location>
</feature>
<dbReference type="Gene3D" id="1.10.3720.10">
    <property type="entry name" value="MetI-like"/>
    <property type="match status" value="1"/>
</dbReference>